<keyword evidence="3" id="KW-1185">Reference proteome</keyword>
<gene>
    <name evidence="2" type="ORF">PUN28_011463</name>
</gene>
<evidence type="ECO:0000313" key="3">
    <source>
        <dbReference type="Proteomes" id="UP001430953"/>
    </source>
</evidence>
<evidence type="ECO:0000256" key="1">
    <source>
        <dbReference type="SAM" id="MobiDB-lite"/>
    </source>
</evidence>
<organism evidence="2 3">
    <name type="scientific">Cardiocondyla obscurior</name>
    <dbReference type="NCBI Taxonomy" id="286306"/>
    <lineage>
        <taxon>Eukaryota</taxon>
        <taxon>Metazoa</taxon>
        <taxon>Ecdysozoa</taxon>
        <taxon>Arthropoda</taxon>
        <taxon>Hexapoda</taxon>
        <taxon>Insecta</taxon>
        <taxon>Pterygota</taxon>
        <taxon>Neoptera</taxon>
        <taxon>Endopterygota</taxon>
        <taxon>Hymenoptera</taxon>
        <taxon>Apocrita</taxon>
        <taxon>Aculeata</taxon>
        <taxon>Formicoidea</taxon>
        <taxon>Formicidae</taxon>
        <taxon>Myrmicinae</taxon>
        <taxon>Cardiocondyla</taxon>
    </lineage>
</organism>
<dbReference type="EMBL" id="JADYXP020000011">
    <property type="protein sequence ID" value="KAL0114163.1"/>
    <property type="molecule type" value="Genomic_DNA"/>
</dbReference>
<protein>
    <submittedName>
        <fullName evidence="2">Uncharacterized protein</fullName>
    </submittedName>
</protein>
<evidence type="ECO:0000313" key="2">
    <source>
        <dbReference type="EMBL" id="KAL0114163.1"/>
    </source>
</evidence>
<name>A0AAW2FE72_9HYME</name>
<comment type="caution">
    <text evidence="2">The sequence shown here is derived from an EMBL/GenBank/DDBJ whole genome shotgun (WGS) entry which is preliminary data.</text>
</comment>
<sequence>MHGCDAIGRPVERSINLSNRQHFAPQSRHRVPRRPDSTSCPGPLPRRAFSRRARPFTPPADPRSIIEPRRAPRGTGKIRGRLSSSAGDPRGFGMWHSRRRDLPAAADVARARDQSKRSALRLP</sequence>
<dbReference type="Proteomes" id="UP001430953">
    <property type="component" value="Unassembled WGS sequence"/>
</dbReference>
<dbReference type="AlphaFoldDB" id="A0AAW2FE72"/>
<proteinExistence type="predicted"/>
<accession>A0AAW2FE72</accession>
<reference evidence="2 3" key="1">
    <citation type="submission" date="2023-03" db="EMBL/GenBank/DDBJ databases">
        <title>High recombination rates correlate with genetic variation in Cardiocondyla obscurior ants.</title>
        <authorList>
            <person name="Errbii M."/>
        </authorList>
    </citation>
    <scope>NUCLEOTIDE SEQUENCE [LARGE SCALE GENOMIC DNA]</scope>
    <source>
        <strain evidence="2">Alpha-2009</strain>
        <tissue evidence="2">Whole body</tissue>
    </source>
</reference>
<feature type="region of interest" description="Disordered" evidence="1">
    <location>
        <begin position="1"/>
        <end position="123"/>
    </location>
</feature>